<proteinExistence type="predicted"/>
<organism evidence="1 2">
    <name type="scientific">Blastomonas aquatica</name>
    <dbReference type="NCBI Taxonomy" id="1510276"/>
    <lineage>
        <taxon>Bacteria</taxon>
        <taxon>Pseudomonadati</taxon>
        <taxon>Pseudomonadota</taxon>
        <taxon>Alphaproteobacteria</taxon>
        <taxon>Sphingomonadales</taxon>
        <taxon>Sphingomonadaceae</taxon>
        <taxon>Blastomonas</taxon>
    </lineage>
</organism>
<accession>A0ABQ1JIA1</accession>
<name>A0ABQ1JIA1_9SPHN</name>
<sequence>MASNDNGPATAGAQTPTDSHGVAALLLVESLIHGLCENSTLLATEAIQIAERAASVQFDKAQVSDEIQASMWHAHALLMSIAASLQIEAQDQL</sequence>
<gene>
    <name evidence="1" type="ORF">GCM10010833_25440</name>
</gene>
<evidence type="ECO:0000313" key="2">
    <source>
        <dbReference type="Proteomes" id="UP000614261"/>
    </source>
</evidence>
<evidence type="ECO:0008006" key="3">
    <source>
        <dbReference type="Google" id="ProtNLM"/>
    </source>
</evidence>
<evidence type="ECO:0000313" key="1">
    <source>
        <dbReference type="EMBL" id="GGB69126.1"/>
    </source>
</evidence>
<protein>
    <recommendedName>
        <fullName evidence="3">DUF3077 domain-containing protein</fullName>
    </recommendedName>
</protein>
<reference evidence="2" key="1">
    <citation type="journal article" date="2019" name="Int. J. Syst. Evol. Microbiol.">
        <title>The Global Catalogue of Microorganisms (GCM) 10K type strain sequencing project: providing services to taxonomists for standard genome sequencing and annotation.</title>
        <authorList>
            <consortium name="The Broad Institute Genomics Platform"/>
            <consortium name="The Broad Institute Genome Sequencing Center for Infectious Disease"/>
            <person name="Wu L."/>
            <person name="Ma J."/>
        </authorList>
    </citation>
    <scope>NUCLEOTIDE SEQUENCE [LARGE SCALE GENOMIC DNA]</scope>
    <source>
        <strain evidence="2">CGMCC 1.12851</strain>
    </source>
</reference>
<keyword evidence="2" id="KW-1185">Reference proteome</keyword>
<comment type="caution">
    <text evidence="1">The sequence shown here is derived from an EMBL/GenBank/DDBJ whole genome shotgun (WGS) entry which is preliminary data.</text>
</comment>
<dbReference type="RefSeq" id="WP_188514807.1">
    <property type="nucleotide sequence ID" value="NZ_BMGD01000004.1"/>
</dbReference>
<dbReference type="Proteomes" id="UP000614261">
    <property type="component" value="Unassembled WGS sequence"/>
</dbReference>
<dbReference type="EMBL" id="BMGD01000004">
    <property type="protein sequence ID" value="GGB69126.1"/>
    <property type="molecule type" value="Genomic_DNA"/>
</dbReference>